<name>A0A1B7N511_9AGAM</name>
<dbReference type="STRING" id="1314800.A0A1B7N511"/>
<dbReference type="PANTHER" id="PTHR10963:SF24">
    <property type="entry name" value="GLYCOSIDASE C21B10.07-RELATED"/>
    <property type="match status" value="1"/>
</dbReference>
<dbReference type="InterPro" id="IPR000757">
    <property type="entry name" value="Beta-glucanase-like"/>
</dbReference>
<protein>
    <recommendedName>
        <fullName evidence="3">GH16 domain-containing protein</fullName>
    </recommendedName>
</protein>
<evidence type="ECO:0000313" key="4">
    <source>
        <dbReference type="EMBL" id="OAX39939.1"/>
    </source>
</evidence>
<evidence type="ECO:0000256" key="1">
    <source>
        <dbReference type="SAM" id="MobiDB-lite"/>
    </source>
</evidence>
<dbReference type="Proteomes" id="UP000092154">
    <property type="component" value="Unassembled WGS sequence"/>
</dbReference>
<accession>A0A1B7N511</accession>
<dbReference type="Gene3D" id="2.60.120.200">
    <property type="match status" value="1"/>
</dbReference>
<dbReference type="PANTHER" id="PTHR10963">
    <property type="entry name" value="GLYCOSYL HYDROLASE-RELATED"/>
    <property type="match status" value="1"/>
</dbReference>
<keyword evidence="2" id="KW-0472">Membrane</keyword>
<sequence length="424" mass="46017">MPLGLLSAMILLFLTMKRWLVLQIFAFYISFVNSYSLVREYSGQSFFDRWNFYGGYDNLTQGNAIWVNESYATSQGLAYVDGQGHAIIKVDNITDVPMGQNRSTVRITTQDTYDLGSLWIIDLYHLPYGCSVWPAFWSFGPDWPQDGEIDIIEGINVMSANQMAIHTTPGCTQNTQNVSEYQLGISGSTTNCSEPSGCTVTETSPNSYESGFAVAGGGVFATQFDSSGIFIWFWSRSDIPASISQSNSASMDISRWGTPHASYFSSTCNISQFFSAQNLVLDITLCGDWAGTGDNYNASCGNSGPTGLCYQDCVVGPGSPRYDNAYFNISYLRAYTSALPSPTSTISNTATVASATSMTSTTTTSTPSPGYGGSTWQSIESSDSNRDGWGPIVMLLIAAPIVLIGSWPLMFKRRHQGIQAAPPA</sequence>
<feature type="transmembrane region" description="Helical" evidence="2">
    <location>
        <begin position="388"/>
        <end position="409"/>
    </location>
</feature>
<dbReference type="FunFam" id="2.60.120.200:FF:000179">
    <property type="entry name" value="Unplaced genomic scaffold supercont1.19, whole genome shotgun sequence"/>
    <property type="match status" value="1"/>
</dbReference>
<dbReference type="EMBL" id="KV448230">
    <property type="protein sequence ID" value="OAX39939.1"/>
    <property type="molecule type" value="Genomic_DNA"/>
</dbReference>
<evidence type="ECO:0000259" key="3">
    <source>
        <dbReference type="PROSITE" id="PS51762"/>
    </source>
</evidence>
<proteinExistence type="predicted"/>
<evidence type="ECO:0000256" key="2">
    <source>
        <dbReference type="SAM" id="Phobius"/>
    </source>
</evidence>
<dbReference type="GO" id="GO:0009251">
    <property type="term" value="P:glucan catabolic process"/>
    <property type="evidence" value="ECO:0007669"/>
    <property type="project" value="TreeGrafter"/>
</dbReference>
<organism evidence="4 5">
    <name type="scientific">Rhizopogon vinicolor AM-OR11-026</name>
    <dbReference type="NCBI Taxonomy" id="1314800"/>
    <lineage>
        <taxon>Eukaryota</taxon>
        <taxon>Fungi</taxon>
        <taxon>Dikarya</taxon>
        <taxon>Basidiomycota</taxon>
        <taxon>Agaricomycotina</taxon>
        <taxon>Agaricomycetes</taxon>
        <taxon>Agaricomycetidae</taxon>
        <taxon>Boletales</taxon>
        <taxon>Suillineae</taxon>
        <taxon>Rhizopogonaceae</taxon>
        <taxon>Rhizopogon</taxon>
    </lineage>
</organism>
<evidence type="ECO:0000313" key="5">
    <source>
        <dbReference type="Proteomes" id="UP000092154"/>
    </source>
</evidence>
<dbReference type="AlphaFoldDB" id="A0A1B7N511"/>
<dbReference type="InParanoid" id="A0A1B7N511"/>
<keyword evidence="2" id="KW-0812">Transmembrane</keyword>
<dbReference type="PROSITE" id="PS51762">
    <property type="entry name" value="GH16_2"/>
    <property type="match status" value="1"/>
</dbReference>
<keyword evidence="5" id="KW-1185">Reference proteome</keyword>
<dbReference type="Pfam" id="PF26113">
    <property type="entry name" value="GH16_XgeA"/>
    <property type="match status" value="1"/>
</dbReference>
<keyword evidence="2" id="KW-1133">Transmembrane helix</keyword>
<dbReference type="CDD" id="cd02181">
    <property type="entry name" value="GH16_fungal_Lam16A_glucanase"/>
    <property type="match status" value="1"/>
</dbReference>
<feature type="region of interest" description="Disordered" evidence="1">
    <location>
        <begin position="357"/>
        <end position="382"/>
    </location>
</feature>
<feature type="domain" description="GH16" evidence="3">
    <location>
        <begin position="28"/>
        <end position="298"/>
    </location>
</feature>
<feature type="compositionally biased region" description="Low complexity" evidence="1">
    <location>
        <begin position="357"/>
        <end position="369"/>
    </location>
</feature>
<dbReference type="InterPro" id="IPR050546">
    <property type="entry name" value="Glycosyl_Hydrlase_16"/>
</dbReference>
<gene>
    <name evidence="4" type="ORF">K503DRAFT_769067</name>
</gene>
<dbReference type="SUPFAM" id="SSF49899">
    <property type="entry name" value="Concanavalin A-like lectins/glucanases"/>
    <property type="match status" value="1"/>
</dbReference>
<dbReference type="GO" id="GO:0004553">
    <property type="term" value="F:hydrolase activity, hydrolyzing O-glycosyl compounds"/>
    <property type="evidence" value="ECO:0007669"/>
    <property type="project" value="InterPro"/>
</dbReference>
<reference evidence="4 5" key="1">
    <citation type="submission" date="2016-06" db="EMBL/GenBank/DDBJ databases">
        <title>Comparative genomics of the ectomycorrhizal sister species Rhizopogon vinicolor and Rhizopogon vesiculosus (Basidiomycota: Boletales) reveals a divergence of the mating type B locus.</title>
        <authorList>
            <consortium name="DOE Joint Genome Institute"/>
            <person name="Mujic A.B."/>
            <person name="Kuo A."/>
            <person name="Tritt A."/>
            <person name="Lipzen A."/>
            <person name="Chen C."/>
            <person name="Johnson J."/>
            <person name="Sharma A."/>
            <person name="Barry K."/>
            <person name="Grigoriev I.V."/>
            <person name="Spatafora J.W."/>
        </authorList>
    </citation>
    <scope>NUCLEOTIDE SEQUENCE [LARGE SCALE GENOMIC DNA]</scope>
    <source>
        <strain evidence="4 5">AM-OR11-026</strain>
    </source>
</reference>
<dbReference type="InterPro" id="IPR013320">
    <property type="entry name" value="ConA-like_dom_sf"/>
</dbReference>
<dbReference type="OrthoDB" id="192832at2759"/>